<comment type="cofactor">
    <cofactor evidence="6">
        <name>Mg(2+)</name>
        <dbReference type="ChEBI" id="CHEBI:18420"/>
    </cofactor>
</comment>
<keyword evidence="2 6" id="KW-0067">ATP-binding</keyword>
<gene>
    <name evidence="6" type="primary">nnrD</name>
    <name evidence="8" type="ordered locus">Pput_4775</name>
</gene>
<keyword evidence="5 6" id="KW-0456">Lyase</keyword>
<dbReference type="HAMAP" id="MF_01965">
    <property type="entry name" value="NADHX_dehydratase"/>
    <property type="match status" value="1"/>
</dbReference>
<organism evidence="8">
    <name type="scientific">Pseudomonas putida (strain ATCC 700007 / DSM 6899 / JCM 31910 / BCRC 17059 / LMG 24140 / F1)</name>
    <dbReference type="NCBI Taxonomy" id="351746"/>
    <lineage>
        <taxon>Bacteria</taxon>
        <taxon>Pseudomonadati</taxon>
        <taxon>Pseudomonadota</taxon>
        <taxon>Gammaproteobacteria</taxon>
        <taxon>Pseudomonadales</taxon>
        <taxon>Pseudomonadaceae</taxon>
        <taxon>Pseudomonas</taxon>
    </lineage>
</organism>
<evidence type="ECO:0000256" key="3">
    <source>
        <dbReference type="ARBA" id="ARBA00022857"/>
    </source>
</evidence>
<feature type="binding site" evidence="6">
    <location>
        <position position="70"/>
    </location>
    <ligand>
        <name>(6S)-NADPHX</name>
        <dbReference type="ChEBI" id="CHEBI:64076"/>
    </ligand>
</feature>
<dbReference type="KEGG" id="ppf:Pput_4775"/>
<proteinExistence type="inferred from homology"/>
<dbReference type="EC" id="4.2.1.136" evidence="6"/>
<comment type="catalytic activity">
    <reaction evidence="6">
        <text>(6S)-NADPHX + ADP = AMP + phosphate + NADPH + H(+)</text>
        <dbReference type="Rhea" id="RHEA:32235"/>
        <dbReference type="ChEBI" id="CHEBI:15378"/>
        <dbReference type="ChEBI" id="CHEBI:43474"/>
        <dbReference type="ChEBI" id="CHEBI:57783"/>
        <dbReference type="ChEBI" id="CHEBI:64076"/>
        <dbReference type="ChEBI" id="CHEBI:456215"/>
        <dbReference type="ChEBI" id="CHEBI:456216"/>
        <dbReference type="EC" id="4.2.1.136"/>
    </reaction>
</comment>
<dbReference type="GO" id="GO:0016301">
    <property type="term" value="F:kinase activity"/>
    <property type="evidence" value="ECO:0007669"/>
    <property type="project" value="UniProtKB-KW"/>
</dbReference>
<dbReference type="EMBL" id="CP000712">
    <property type="protein sequence ID" value="ABQ80895.1"/>
    <property type="molecule type" value="Genomic_DNA"/>
</dbReference>
<dbReference type="PANTHER" id="PTHR12592">
    <property type="entry name" value="ATP-DEPENDENT (S)-NAD(P)H-HYDRATE DEHYDRATASE FAMILY MEMBER"/>
    <property type="match status" value="1"/>
</dbReference>
<evidence type="ECO:0000256" key="2">
    <source>
        <dbReference type="ARBA" id="ARBA00022840"/>
    </source>
</evidence>
<dbReference type="Gene3D" id="3.40.1190.20">
    <property type="match status" value="1"/>
</dbReference>
<dbReference type="SUPFAM" id="SSF53613">
    <property type="entry name" value="Ribokinase-like"/>
    <property type="match status" value="1"/>
</dbReference>
<dbReference type="InterPro" id="IPR000631">
    <property type="entry name" value="CARKD"/>
</dbReference>
<dbReference type="NCBIfam" id="TIGR00196">
    <property type="entry name" value="yjeF_cterm"/>
    <property type="match status" value="1"/>
</dbReference>
<dbReference type="GO" id="GO:0005524">
    <property type="term" value="F:ATP binding"/>
    <property type="evidence" value="ECO:0007669"/>
    <property type="project" value="UniProtKB-KW"/>
</dbReference>
<dbReference type="GO" id="GO:0046496">
    <property type="term" value="P:nicotinamide nucleotide metabolic process"/>
    <property type="evidence" value="ECO:0007669"/>
    <property type="project" value="UniProtKB-UniRule"/>
</dbReference>
<keyword evidence="3 6" id="KW-0521">NADP</keyword>
<keyword evidence="8" id="KW-0808">Transferase</keyword>
<feature type="binding site" evidence="6">
    <location>
        <position position="178"/>
    </location>
    <ligand>
        <name>(6S)-NADPHX</name>
        <dbReference type="ChEBI" id="CHEBI:64076"/>
    </ligand>
</feature>
<comment type="subunit">
    <text evidence="6">Homotetramer.</text>
</comment>
<evidence type="ECO:0000259" key="7">
    <source>
        <dbReference type="PROSITE" id="PS51383"/>
    </source>
</evidence>
<name>A5W9T5_PSEP1</name>
<dbReference type="GO" id="GO:0052855">
    <property type="term" value="F:ADP-dependent NAD(P)H-hydrate dehydratase activity"/>
    <property type="evidence" value="ECO:0007669"/>
    <property type="project" value="UniProtKB-UniRule"/>
</dbReference>
<dbReference type="HOGENOM" id="CLU_024853_2_4_6"/>
<feature type="domain" description="YjeF C-terminal" evidence="7">
    <location>
        <begin position="35"/>
        <end position="302"/>
    </location>
</feature>
<dbReference type="AlphaFoldDB" id="A5W9T5"/>
<dbReference type="InterPro" id="IPR029056">
    <property type="entry name" value="Ribokinase-like"/>
</dbReference>
<keyword evidence="8" id="KW-0418">Kinase</keyword>
<evidence type="ECO:0000256" key="4">
    <source>
        <dbReference type="ARBA" id="ARBA00023027"/>
    </source>
</evidence>
<dbReference type="Pfam" id="PF01256">
    <property type="entry name" value="Carb_kinase"/>
    <property type="match status" value="1"/>
</dbReference>
<keyword evidence="1 6" id="KW-0547">Nucleotide-binding</keyword>
<feature type="binding site" evidence="6">
    <location>
        <begin position="215"/>
        <end position="219"/>
    </location>
    <ligand>
        <name>AMP</name>
        <dbReference type="ChEBI" id="CHEBI:456215"/>
    </ligand>
</feature>
<dbReference type="GO" id="GO:0110051">
    <property type="term" value="P:metabolite repair"/>
    <property type="evidence" value="ECO:0007669"/>
    <property type="project" value="TreeGrafter"/>
</dbReference>
<dbReference type="eggNOG" id="COG0063">
    <property type="taxonomic scope" value="Bacteria"/>
</dbReference>
<dbReference type="PANTHER" id="PTHR12592:SF0">
    <property type="entry name" value="ATP-DEPENDENT (S)-NAD(P)H-HYDRATE DEHYDRATASE"/>
    <property type="match status" value="1"/>
</dbReference>
<keyword evidence="4 6" id="KW-0520">NAD</keyword>
<accession>A5W9T5</accession>
<evidence type="ECO:0000256" key="1">
    <source>
        <dbReference type="ARBA" id="ARBA00022741"/>
    </source>
</evidence>
<evidence type="ECO:0000256" key="6">
    <source>
        <dbReference type="HAMAP-Rule" id="MF_01965"/>
    </source>
</evidence>
<dbReference type="PROSITE" id="PS01050">
    <property type="entry name" value="YJEF_C_2"/>
    <property type="match status" value="1"/>
</dbReference>
<reference evidence="8" key="1">
    <citation type="submission" date="2007-05" db="EMBL/GenBank/DDBJ databases">
        <title>Complete sequence of Pseudomonas putida F1.</title>
        <authorList>
            <consortium name="US DOE Joint Genome Institute"/>
            <person name="Copeland A."/>
            <person name="Lucas S."/>
            <person name="Lapidus A."/>
            <person name="Barry K."/>
            <person name="Detter J.C."/>
            <person name="Glavina del Rio T."/>
            <person name="Hammon N."/>
            <person name="Israni S."/>
            <person name="Dalin E."/>
            <person name="Tice H."/>
            <person name="Pitluck S."/>
            <person name="Chain P."/>
            <person name="Malfatti S."/>
            <person name="Shin M."/>
            <person name="Vergez L."/>
            <person name="Schmutz J."/>
            <person name="Larimer F."/>
            <person name="Land M."/>
            <person name="Hauser L."/>
            <person name="Kyrpides N."/>
            <person name="Lykidis A."/>
            <person name="Parales R."/>
            <person name="Richardson P."/>
        </authorList>
    </citation>
    <scope>NUCLEOTIDE SEQUENCE [LARGE SCALE GENOMIC DNA]</scope>
    <source>
        <strain evidence="8">F1</strain>
    </source>
</reference>
<dbReference type="GO" id="GO:0052856">
    <property type="term" value="F:NAD(P)HX epimerase activity"/>
    <property type="evidence" value="ECO:0007669"/>
    <property type="project" value="TreeGrafter"/>
</dbReference>
<comment type="similarity">
    <text evidence="6">Belongs to the NnrD/CARKD family.</text>
</comment>
<comment type="function">
    <text evidence="6">Catalyzes the dehydration of the S-form of NAD(P)HX at the expense of ADP, which is converted to AMP. Together with NAD(P)HX epimerase, which catalyzes the epimerization of the S- and R-forms, the enzyme allows the repair of both epimers of NAD(P)HX, a damaged form of NAD(P)H that is a result of enzymatic or heat-dependent hydration.</text>
</comment>
<dbReference type="InterPro" id="IPR017953">
    <property type="entry name" value="Carbohydrate_kinase_pred_CS"/>
</dbReference>
<feature type="binding site" evidence="6">
    <location>
        <position position="131"/>
    </location>
    <ligand>
        <name>(6S)-NADPHX</name>
        <dbReference type="ChEBI" id="CHEBI:64076"/>
    </ligand>
</feature>
<sequence>MGKAIRAQVRIILPDIGAFDPMPQTKHPSNAPQLLSSVTVARLPARQAHAHKGDFGHVLVVGGDLGTGGAVLLSAEAALRCGAGLVSVATRPEHVSASLARLPEVMCLGVRSANQLMGVLERASVLVVGPGLGQAAWGCSLLSAVANAERPQVWDADALNLLARTPLALPSGSILTPHPGEAARLLGIATEAVQADRPGAARKLARRYNSVCVLKGAGTLVAAPSGQLALCERGHPAMAGAGLGDVLTGVLAALLAQGLDAWGAACLGVWLHACAGERLGKKGRGLAASDLAPVIRELLEEHSACLA</sequence>
<feature type="binding site" evidence="6">
    <location>
        <position position="245"/>
    </location>
    <ligand>
        <name>(6S)-NADPHX</name>
        <dbReference type="ChEBI" id="CHEBI:64076"/>
    </ligand>
</feature>
<feature type="binding site" evidence="6">
    <location>
        <position position="244"/>
    </location>
    <ligand>
        <name>AMP</name>
        <dbReference type="ChEBI" id="CHEBI:456215"/>
    </ligand>
</feature>
<protein>
    <recommendedName>
        <fullName evidence="6">ADP-dependent (S)-NAD(P)H-hydrate dehydratase</fullName>
        <ecNumber evidence="6">4.2.1.136</ecNumber>
    </recommendedName>
    <alternativeName>
        <fullName evidence="6">ADP-dependent NAD(P)HX dehydratase</fullName>
    </alternativeName>
</protein>
<evidence type="ECO:0000256" key="5">
    <source>
        <dbReference type="ARBA" id="ARBA00023239"/>
    </source>
</evidence>
<dbReference type="PROSITE" id="PS51383">
    <property type="entry name" value="YJEF_C_3"/>
    <property type="match status" value="1"/>
</dbReference>
<dbReference type="CDD" id="cd01171">
    <property type="entry name" value="YXKO-related"/>
    <property type="match status" value="1"/>
</dbReference>
<comment type="catalytic activity">
    <reaction evidence="6">
        <text>(6S)-NADHX + ADP = AMP + phosphate + NADH + H(+)</text>
        <dbReference type="Rhea" id="RHEA:32223"/>
        <dbReference type="ChEBI" id="CHEBI:15378"/>
        <dbReference type="ChEBI" id="CHEBI:43474"/>
        <dbReference type="ChEBI" id="CHEBI:57945"/>
        <dbReference type="ChEBI" id="CHEBI:64074"/>
        <dbReference type="ChEBI" id="CHEBI:456215"/>
        <dbReference type="ChEBI" id="CHEBI:456216"/>
        <dbReference type="EC" id="4.2.1.136"/>
    </reaction>
</comment>
<evidence type="ECO:0000313" key="8">
    <source>
        <dbReference type="EMBL" id="ABQ80895.1"/>
    </source>
</evidence>